<protein>
    <submittedName>
        <fullName evidence="1">Uncharacterized protein</fullName>
    </submittedName>
</protein>
<evidence type="ECO:0000313" key="2">
    <source>
        <dbReference type="Proteomes" id="UP000005150"/>
    </source>
</evidence>
<proteinExistence type="predicted"/>
<dbReference type="PATRIC" id="fig|997887.3.peg.678"/>
<dbReference type="Proteomes" id="UP000005150">
    <property type="component" value="Unassembled WGS sequence"/>
</dbReference>
<accession>I8Z2I0</accession>
<gene>
    <name evidence="1" type="ORF">HMPREF1071_00650</name>
</gene>
<sequence>MSIFKDKVVKLLDEKTNPYLKGRIGINTVMNSSTIK</sequence>
<comment type="caution">
    <text evidence="1">The sequence shown here is derived from an EMBL/GenBank/DDBJ whole genome shotgun (WGS) entry which is preliminary data.</text>
</comment>
<keyword evidence="2" id="KW-1185">Reference proteome</keyword>
<name>I8Z2I0_9BACE</name>
<dbReference type="EMBL" id="AGXV01000010">
    <property type="protein sequence ID" value="EIY69630.1"/>
    <property type="molecule type" value="Genomic_DNA"/>
</dbReference>
<organism evidence="1 2">
    <name type="scientific">Bacteroides salyersiae CL02T12C01</name>
    <dbReference type="NCBI Taxonomy" id="997887"/>
    <lineage>
        <taxon>Bacteria</taxon>
        <taxon>Pseudomonadati</taxon>
        <taxon>Bacteroidota</taxon>
        <taxon>Bacteroidia</taxon>
        <taxon>Bacteroidales</taxon>
        <taxon>Bacteroidaceae</taxon>
        <taxon>Bacteroides</taxon>
    </lineage>
</organism>
<dbReference type="AlphaFoldDB" id="I8Z2I0"/>
<evidence type="ECO:0000313" key="1">
    <source>
        <dbReference type="EMBL" id="EIY69630.1"/>
    </source>
</evidence>
<dbReference type="HOGENOM" id="CLU_3354632_0_0_10"/>
<reference evidence="1 2" key="1">
    <citation type="submission" date="2012-02" db="EMBL/GenBank/DDBJ databases">
        <title>The Genome Sequence of Bacteroides salyersiae CL02T12C01.</title>
        <authorList>
            <consortium name="The Broad Institute Genome Sequencing Platform"/>
            <person name="Earl A."/>
            <person name="Ward D."/>
            <person name="Feldgarden M."/>
            <person name="Gevers D."/>
            <person name="Zitomersky N.L."/>
            <person name="Coyne M.J."/>
            <person name="Comstock L.E."/>
            <person name="Young S.K."/>
            <person name="Zeng Q."/>
            <person name="Gargeya S."/>
            <person name="Fitzgerald M."/>
            <person name="Haas B."/>
            <person name="Abouelleil A."/>
            <person name="Alvarado L."/>
            <person name="Arachchi H.M."/>
            <person name="Berlin A."/>
            <person name="Chapman S.B."/>
            <person name="Gearin G."/>
            <person name="Goldberg J."/>
            <person name="Griggs A."/>
            <person name="Gujja S."/>
            <person name="Hansen M."/>
            <person name="Heiman D."/>
            <person name="Howarth C."/>
            <person name="Larimer J."/>
            <person name="Lui A."/>
            <person name="MacDonald P.J.P."/>
            <person name="McCowen C."/>
            <person name="Montmayeur A."/>
            <person name="Murphy C."/>
            <person name="Neiman D."/>
            <person name="Pearson M."/>
            <person name="Priest M."/>
            <person name="Roberts A."/>
            <person name="Saif S."/>
            <person name="Shea T."/>
            <person name="Sisk P."/>
            <person name="Stolte C."/>
            <person name="Sykes S."/>
            <person name="Wortman J."/>
            <person name="Nusbaum C."/>
            <person name="Birren B."/>
        </authorList>
    </citation>
    <scope>NUCLEOTIDE SEQUENCE [LARGE SCALE GENOMIC DNA]</scope>
    <source>
        <strain evidence="1 2">CL02T12C01</strain>
    </source>
</reference>